<dbReference type="EC" id="4.3.3.6" evidence="3"/>
<dbReference type="NCBIfam" id="TIGR00343">
    <property type="entry name" value="pyridoxal 5'-phosphate synthase lyase subunit PdxS"/>
    <property type="match status" value="1"/>
</dbReference>
<organism evidence="13 14">
    <name type="scientific">Ascobolus immersus RN42</name>
    <dbReference type="NCBI Taxonomy" id="1160509"/>
    <lineage>
        <taxon>Eukaryota</taxon>
        <taxon>Fungi</taxon>
        <taxon>Dikarya</taxon>
        <taxon>Ascomycota</taxon>
        <taxon>Pezizomycotina</taxon>
        <taxon>Pezizomycetes</taxon>
        <taxon>Pezizales</taxon>
        <taxon>Ascobolaceae</taxon>
        <taxon>Ascobolus</taxon>
    </lineage>
</organism>
<evidence type="ECO:0000256" key="10">
    <source>
        <dbReference type="PIRSR" id="PIRSR029271-51"/>
    </source>
</evidence>
<dbReference type="SUPFAM" id="SSF51366">
    <property type="entry name" value="Ribulose-phoshate binding barrel"/>
    <property type="match status" value="1"/>
</dbReference>
<dbReference type="FunFam" id="3.20.20.70:FF:000001">
    <property type="entry name" value="Pyridoxine biosynthesis protein PDX1"/>
    <property type="match status" value="1"/>
</dbReference>
<dbReference type="Gene3D" id="3.20.20.70">
    <property type="entry name" value="Aldolase class I"/>
    <property type="match status" value="1"/>
</dbReference>
<dbReference type="PANTHER" id="PTHR31829:SF0">
    <property type="entry name" value="PYRIDOXAL 5'-PHOSPHATE SYNTHASE SUBUNIT SNZ1-RELATED"/>
    <property type="match status" value="1"/>
</dbReference>
<dbReference type="InterPro" id="IPR011060">
    <property type="entry name" value="RibuloseP-bd_barrel"/>
</dbReference>
<evidence type="ECO:0000256" key="8">
    <source>
        <dbReference type="ARBA" id="ARBA00047992"/>
    </source>
</evidence>
<dbReference type="InterPro" id="IPR001852">
    <property type="entry name" value="PdxS/SNZ"/>
</dbReference>
<feature type="binding site" evidence="10">
    <location>
        <position position="162"/>
    </location>
    <ligand>
        <name>D-ribose 5-phosphate</name>
        <dbReference type="ChEBI" id="CHEBI:78346"/>
    </ligand>
</feature>
<protein>
    <recommendedName>
        <fullName evidence="3">pyridoxal 5'-phosphate synthase (glutamine hydrolyzing)</fullName>
        <ecNumber evidence="3">4.3.3.6</ecNumber>
    </recommendedName>
</protein>
<gene>
    <name evidence="13" type="ORF">BJ508DRAFT_410868</name>
</gene>
<dbReference type="InterPro" id="IPR013785">
    <property type="entry name" value="Aldolase_TIM"/>
</dbReference>
<keyword evidence="6 9" id="KW-0704">Schiff base</keyword>
<keyword evidence="5" id="KW-0456">Lyase</keyword>
<dbReference type="UniPathway" id="UPA00245"/>
<reference evidence="13 14" key="1">
    <citation type="journal article" date="2018" name="Nat. Ecol. Evol.">
        <title>Pezizomycetes genomes reveal the molecular basis of ectomycorrhizal truffle lifestyle.</title>
        <authorList>
            <person name="Murat C."/>
            <person name="Payen T."/>
            <person name="Noel B."/>
            <person name="Kuo A."/>
            <person name="Morin E."/>
            <person name="Chen J."/>
            <person name="Kohler A."/>
            <person name="Krizsan K."/>
            <person name="Balestrini R."/>
            <person name="Da Silva C."/>
            <person name="Montanini B."/>
            <person name="Hainaut M."/>
            <person name="Levati E."/>
            <person name="Barry K.W."/>
            <person name="Belfiori B."/>
            <person name="Cichocki N."/>
            <person name="Clum A."/>
            <person name="Dockter R.B."/>
            <person name="Fauchery L."/>
            <person name="Guy J."/>
            <person name="Iotti M."/>
            <person name="Le Tacon F."/>
            <person name="Lindquist E.A."/>
            <person name="Lipzen A."/>
            <person name="Malagnac F."/>
            <person name="Mello A."/>
            <person name="Molinier V."/>
            <person name="Miyauchi S."/>
            <person name="Poulain J."/>
            <person name="Riccioni C."/>
            <person name="Rubini A."/>
            <person name="Sitrit Y."/>
            <person name="Splivallo R."/>
            <person name="Traeger S."/>
            <person name="Wang M."/>
            <person name="Zifcakova L."/>
            <person name="Wipf D."/>
            <person name="Zambonelli A."/>
            <person name="Paolocci F."/>
            <person name="Nowrousian M."/>
            <person name="Ottonello S."/>
            <person name="Baldrian P."/>
            <person name="Spatafora J.W."/>
            <person name="Henrissat B."/>
            <person name="Nagy L.G."/>
            <person name="Aury J.M."/>
            <person name="Wincker P."/>
            <person name="Grigoriev I.V."/>
            <person name="Bonfante P."/>
            <person name="Martin F.M."/>
        </authorList>
    </citation>
    <scope>NUCLEOTIDE SEQUENCE [LARGE SCALE GENOMIC DNA]</scope>
    <source>
        <strain evidence="13 14">RN42</strain>
    </source>
</reference>
<evidence type="ECO:0000259" key="12">
    <source>
        <dbReference type="Pfam" id="PF01680"/>
    </source>
</evidence>
<comment type="similarity">
    <text evidence="2 11">Belongs to the PdxS/SNZ family.</text>
</comment>
<dbReference type="GO" id="GO:0008615">
    <property type="term" value="P:pyridoxine biosynthetic process"/>
    <property type="evidence" value="ECO:0007669"/>
    <property type="project" value="TreeGrafter"/>
</dbReference>
<dbReference type="Pfam" id="PF01680">
    <property type="entry name" value="SOR_SNZ"/>
    <property type="match status" value="1"/>
</dbReference>
<evidence type="ECO:0000256" key="2">
    <source>
        <dbReference type="ARBA" id="ARBA00007281"/>
    </source>
</evidence>
<sequence length="303" mass="32249">MSNLPVNGSVESGDDFQIKAGLARMLKGGVIMDVVNAEQAKIAEEAGACAVMALERVPADIRAQGGVARMSDPKLIKEIQAAVTIPVMAKARIGHFVECQILEALGVDYVDESEVLTPADHVNHVHKHTFKTPFVCGCRNLGEALRRISEGAAMIRTKGEAGTGDVVEAVRHIRTVNQEIRKAAAMDESELYVYAKEIGAPFQLLKETAKLGRLPVVNFAAGGVATPADAALMMQLGCDGVFVGSGIFKSGDAAKRAKAIVQAVTHYNDAKILAEVSEDLGEPMVGRTVESLAECEKLAKRGW</sequence>
<keyword evidence="4" id="KW-0663">Pyridoxal phosphate</keyword>
<dbReference type="GO" id="GO:0036381">
    <property type="term" value="F:pyridoxal 5'-phosphate synthase (glutamine hydrolysing) activity"/>
    <property type="evidence" value="ECO:0007669"/>
    <property type="project" value="UniProtKB-EC"/>
</dbReference>
<evidence type="ECO:0000256" key="3">
    <source>
        <dbReference type="ARBA" id="ARBA00012084"/>
    </source>
</evidence>
<evidence type="ECO:0000256" key="9">
    <source>
        <dbReference type="PIRSR" id="PIRSR029271-50"/>
    </source>
</evidence>
<dbReference type="PROSITE" id="PS01235">
    <property type="entry name" value="PDXS_SNZ_1"/>
    <property type="match status" value="1"/>
</dbReference>
<evidence type="ECO:0000256" key="5">
    <source>
        <dbReference type="ARBA" id="ARBA00023239"/>
    </source>
</evidence>
<accession>A0A3N4IT47</accession>
<dbReference type="PIRSF" id="PIRSF029271">
    <property type="entry name" value="Pdx1"/>
    <property type="match status" value="1"/>
</dbReference>
<evidence type="ECO:0000313" key="14">
    <source>
        <dbReference type="Proteomes" id="UP000275078"/>
    </source>
</evidence>
<dbReference type="OrthoDB" id="1660966at2759"/>
<evidence type="ECO:0000256" key="11">
    <source>
        <dbReference type="PROSITE-ProRule" id="PRU00481"/>
    </source>
</evidence>
<keyword evidence="14" id="KW-1185">Reference proteome</keyword>
<dbReference type="Proteomes" id="UP000275078">
    <property type="component" value="Unassembled WGS sequence"/>
</dbReference>
<dbReference type="EMBL" id="ML119647">
    <property type="protein sequence ID" value="RPA87360.1"/>
    <property type="molecule type" value="Genomic_DNA"/>
</dbReference>
<feature type="binding site" evidence="10">
    <location>
        <position position="33"/>
    </location>
    <ligand>
        <name>D-ribose 5-phosphate</name>
        <dbReference type="ChEBI" id="CHEBI:78346"/>
    </ligand>
</feature>
<dbReference type="HAMAP" id="MF_01824">
    <property type="entry name" value="PdxS"/>
    <property type="match status" value="1"/>
</dbReference>
<comment type="function">
    <text evidence="7">Catalyzes the formation of pyridoxal 5'-phosphate from ribose 5-phosphate (RBP), glyceraldehyde 3-phosphate (G3P) and ammonia. The ammonia is provided by PDX2. Can also use ribulose 5-phosphate and dihydroxyacetone phosphate as substrates, resulting from enzyme-catalyzed isomerization of RBP and G3P, respectively. Also plays an indirect role in resistance to singlet oxygen-generating photosensitizers.</text>
</comment>
<evidence type="ECO:0000256" key="6">
    <source>
        <dbReference type="ARBA" id="ARBA00023270"/>
    </source>
</evidence>
<evidence type="ECO:0000256" key="7">
    <source>
        <dbReference type="ARBA" id="ARBA00037142"/>
    </source>
</evidence>
<evidence type="ECO:0000313" key="13">
    <source>
        <dbReference type="EMBL" id="RPA87360.1"/>
    </source>
</evidence>
<dbReference type="NCBIfam" id="NF003215">
    <property type="entry name" value="PRK04180.1"/>
    <property type="match status" value="1"/>
</dbReference>
<comment type="catalytic activity">
    <reaction evidence="8">
        <text>aldehydo-D-ribose 5-phosphate + D-glyceraldehyde 3-phosphate + L-glutamine = pyridoxal 5'-phosphate + L-glutamate + phosphate + 3 H2O + H(+)</text>
        <dbReference type="Rhea" id="RHEA:31507"/>
        <dbReference type="ChEBI" id="CHEBI:15377"/>
        <dbReference type="ChEBI" id="CHEBI:15378"/>
        <dbReference type="ChEBI" id="CHEBI:29985"/>
        <dbReference type="ChEBI" id="CHEBI:43474"/>
        <dbReference type="ChEBI" id="CHEBI:58273"/>
        <dbReference type="ChEBI" id="CHEBI:58359"/>
        <dbReference type="ChEBI" id="CHEBI:59776"/>
        <dbReference type="ChEBI" id="CHEBI:597326"/>
        <dbReference type="EC" id="4.3.3.6"/>
    </reaction>
</comment>
<dbReference type="PANTHER" id="PTHR31829">
    <property type="entry name" value="PYRIDOXAL 5'-PHOSPHATE SYNTHASE SUBUNIT SNZ1-RELATED"/>
    <property type="match status" value="1"/>
</dbReference>
<dbReference type="CDD" id="cd04727">
    <property type="entry name" value="pdxS"/>
    <property type="match status" value="1"/>
</dbReference>
<evidence type="ECO:0000256" key="4">
    <source>
        <dbReference type="ARBA" id="ARBA00022898"/>
    </source>
</evidence>
<dbReference type="GO" id="GO:0042823">
    <property type="term" value="P:pyridoxal phosphate biosynthetic process"/>
    <property type="evidence" value="ECO:0007669"/>
    <property type="project" value="UniProtKB-UniPathway"/>
</dbReference>
<proteinExistence type="inferred from homology"/>
<name>A0A3N4IT47_ASCIM</name>
<evidence type="ECO:0000256" key="1">
    <source>
        <dbReference type="ARBA" id="ARBA00004737"/>
    </source>
</evidence>
<dbReference type="PROSITE" id="PS51129">
    <property type="entry name" value="PDXS_SNZ_2"/>
    <property type="match status" value="1"/>
</dbReference>
<dbReference type="STRING" id="1160509.A0A3N4IT47"/>
<feature type="binding site" evidence="10">
    <location>
        <begin position="244"/>
        <end position="245"/>
    </location>
    <ligand>
        <name>D-ribose 5-phosphate</name>
        <dbReference type="ChEBI" id="CHEBI:78346"/>
    </ligand>
</feature>
<dbReference type="InterPro" id="IPR033755">
    <property type="entry name" value="PdxS/SNZ_N"/>
</dbReference>
<feature type="binding site" evidence="10">
    <location>
        <position position="174"/>
    </location>
    <ligand>
        <name>D-glyceraldehyde 3-phosphate</name>
        <dbReference type="ChEBI" id="CHEBI:59776"/>
    </ligand>
</feature>
<feature type="domain" description="PdxS/SNZ N-terminal" evidence="12">
    <location>
        <begin position="16"/>
        <end position="221"/>
    </location>
</feature>
<comment type="pathway">
    <text evidence="1">Cofactor biosynthesis; pyridoxal 5'-phosphate biosynthesis.</text>
</comment>
<dbReference type="AlphaFoldDB" id="A0A3N4IT47"/>
<dbReference type="GO" id="GO:0006520">
    <property type="term" value="P:amino acid metabolic process"/>
    <property type="evidence" value="ECO:0007669"/>
    <property type="project" value="TreeGrafter"/>
</dbReference>
<feature type="active site" description="Schiff-base intermediate with D-ribose 5-phosphate" evidence="9">
    <location>
        <position position="90"/>
    </location>
</feature>
<feature type="binding site" evidence="10">
    <location>
        <position position="223"/>
    </location>
    <ligand>
        <name>D-ribose 5-phosphate</name>
        <dbReference type="ChEBI" id="CHEBI:78346"/>
    </ligand>
</feature>